<proteinExistence type="predicted"/>
<organism evidence="2">
    <name type="scientific">Culex pipiens</name>
    <name type="common">House mosquito</name>
    <dbReference type="NCBI Taxonomy" id="7175"/>
    <lineage>
        <taxon>Eukaryota</taxon>
        <taxon>Metazoa</taxon>
        <taxon>Ecdysozoa</taxon>
        <taxon>Arthropoda</taxon>
        <taxon>Hexapoda</taxon>
        <taxon>Insecta</taxon>
        <taxon>Pterygota</taxon>
        <taxon>Neoptera</taxon>
        <taxon>Endopterygota</taxon>
        <taxon>Diptera</taxon>
        <taxon>Nematocera</taxon>
        <taxon>Culicoidea</taxon>
        <taxon>Culicidae</taxon>
        <taxon>Culicinae</taxon>
        <taxon>Culicini</taxon>
        <taxon>Culex</taxon>
        <taxon>Culex</taxon>
    </lineage>
</organism>
<accession>A0A8D8FB39</accession>
<reference evidence="2" key="1">
    <citation type="submission" date="2021-05" db="EMBL/GenBank/DDBJ databases">
        <authorList>
            <person name="Alioto T."/>
            <person name="Alioto T."/>
            <person name="Gomez Garrido J."/>
        </authorList>
    </citation>
    <scope>NUCLEOTIDE SEQUENCE</scope>
</reference>
<keyword evidence="1" id="KW-0812">Transmembrane</keyword>
<keyword evidence="1" id="KW-1133">Transmembrane helix</keyword>
<evidence type="ECO:0000256" key="1">
    <source>
        <dbReference type="SAM" id="Phobius"/>
    </source>
</evidence>
<protein>
    <submittedName>
        <fullName evidence="2">(northern house mosquito) hypothetical protein</fullName>
    </submittedName>
</protein>
<feature type="transmembrane region" description="Helical" evidence="1">
    <location>
        <begin position="60"/>
        <end position="77"/>
    </location>
</feature>
<sequence>MLSGIITTIVFLSFHNVFIKYVSSMKLEKSCVNSKFHITSLKEKFGKETNRALFLTRARALYMVAIVCFLLSSILSGCINCCDFSSVLHTLLLVVTRFFVRSHNLELCNSGFDVNTLYTIQRWIFSCCLVLAPNRF</sequence>
<dbReference type="AlphaFoldDB" id="A0A8D8FB39"/>
<dbReference type="EMBL" id="HBUE01052133">
    <property type="protein sequence ID" value="CAG6465011.1"/>
    <property type="molecule type" value="Transcribed_RNA"/>
</dbReference>
<evidence type="ECO:0000313" key="2">
    <source>
        <dbReference type="EMBL" id="CAG6465011.1"/>
    </source>
</evidence>
<keyword evidence="1" id="KW-0472">Membrane</keyword>
<name>A0A8D8FB39_CULPI</name>